<evidence type="ECO:0000256" key="2">
    <source>
        <dbReference type="ARBA" id="ARBA00009525"/>
    </source>
</evidence>
<dbReference type="Pfam" id="PF10405">
    <property type="entry name" value="BHD_3"/>
    <property type="match status" value="1"/>
</dbReference>
<feature type="compositionally biased region" description="Basic and acidic residues" evidence="6">
    <location>
        <begin position="62"/>
        <end position="75"/>
    </location>
</feature>
<feature type="compositionally biased region" description="Low complexity" evidence="6">
    <location>
        <begin position="583"/>
        <end position="595"/>
    </location>
</feature>
<dbReference type="Pfam" id="PF10404">
    <property type="entry name" value="BHD_2"/>
    <property type="match status" value="1"/>
</dbReference>
<feature type="region of interest" description="Disordered" evidence="6">
    <location>
        <begin position="351"/>
        <end position="383"/>
    </location>
</feature>
<feature type="compositionally biased region" description="Basic and acidic residues" evidence="6">
    <location>
        <begin position="812"/>
        <end position="822"/>
    </location>
</feature>
<feature type="compositionally biased region" description="Basic and acidic residues" evidence="6">
    <location>
        <begin position="763"/>
        <end position="779"/>
    </location>
</feature>
<feature type="region of interest" description="Disordered" evidence="6">
    <location>
        <begin position="566"/>
        <end position="598"/>
    </location>
</feature>
<dbReference type="InterPro" id="IPR018327">
    <property type="entry name" value="BHD_2"/>
</dbReference>
<dbReference type="InterPro" id="IPR018328">
    <property type="entry name" value="Rad4_beta-hairpin_dom3"/>
</dbReference>
<dbReference type="PANTHER" id="PTHR12135">
    <property type="entry name" value="DNA REPAIR PROTEIN XP-C / RAD4"/>
    <property type="match status" value="1"/>
</dbReference>
<keyword evidence="5" id="KW-0539">Nucleus</keyword>
<name>A0A9P6Q9D2_9FUNG</name>
<keyword evidence="3" id="KW-0227">DNA damage</keyword>
<dbReference type="Gene3D" id="3.30.70.2460">
    <property type="entry name" value="Rad4, beta-hairpin domain BHD3"/>
    <property type="match status" value="1"/>
</dbReference>
<dbReference type="Pfam" id="PF10403">
    <property type="entry name" value="BHD_1"/>
    <property type="match status" value="1"/>
</dbReference>
<dbReference type="GO" id="GO:0000111">
    <property type="term" value="C:nucleotide-excision repair factor 2 complex"/>
    <property type="evidence" value="ECO:0007669"/>
    <property type="project" value="TreeGrafter"/>
</dbReference>
<comment type="similarity">
    <text evidence="2">Belongs to the XPC family.</text>
</comment>
<sequence>MGRRQTGNGTSSGSKGKGKSTTVSSSRIASGRRTTRSSARSNGPQSDLHGTADTSATNFDLIDVKRDDDAPHGGDDDMSDDDDFVEDDRSFKRAKKVTTIATELEDTTDQSMVSAVDYNDDNDEDEDDEDEEDWEEVSVPVQAASVDDGDDDEQDEDGISGPWMYNAVEIVFDKPLQETKKSKNRGITKEERMIRVLIHQTHILCLIGNGQIRNRWINSEKLRATALSIVPEHIVASMQGSFANTAREVSALQVLALWWKDSFVVTGPEIQNKEFLDPEVVGLDAVVPDVHEYDIIKRRKDLQRRLLNRYGSSDVCSQLFTAICRALGLKARLVESLQPCSFKISKTKEGFANEGSSSNIAANKKKRKKKEPLLDETDTTRGSRVVIPTPHRKVKRPSANVPTNHKQADGFLMDVTRRYTRQWGSVTRKLRVQPAGSAGYDWWEHTLSLLRRPFATKEEEEEMAELLRSEISEQMPTKIGDFNNHPLYALERHLKKFEVLHPKKPVLGHIRGEAIYPRSCVKHVRSKEQWLKRAREIKSEEQIPAKWAKARPATILQMRLQQQKALSGDGSERGVGGQWTGKAASSREGSPASSSMDLDDDVVATADGDQVPLWGEWQTEPYKPPWVVDGIVPRNQYGRLDIFTPAMVPIGGVHLRGRGIAKIARQLGVDYAEAVTGFDFQSRRSVPVVDGIVVPAESSDLVQDAFREVSQHADEEARKKLRVEVLKRWRKLVMGVLVRARLQDEYGDPSSTLSMSSSVTKDGVFDPEKESKWEPKRVESDDDEESDEEGQGPSTRTQGKASPSSAGAAMVVDRKGKGRKVEEDQDEQGGQGADEYAGVGSGAGFMVD</sequence>
<feature type="region of interest" description="Disordered" evidence="6">
    <location>
        <begin position="1"/>
        <end position="160"/>
    </location>
</feature>
<dbReference type="GO" id="GO:0006289">
    <property type="term" value="P:nucleotide-excision repair"/>
    <property type="evidence" value="ECO:0007669"/>
    <property type="project" value="InterPro"/>
</dbReference>
<evidence type="ECO:0000313" key="11">
    <source>
        <dbReference type="Proteomes" id="UP000807716"/>
    </source>
</evidence>
<evidence type="ECO:0000313" key="10">
    <source>
        <dbReference type="EMBL" id="KAG0262278.1"/>
    </source>
</evidence>
<dbReference type="SUPFAM" id="SSF54001">
    <property type="entry name" value="Cysteine proteinases"/>
    <property type="match status" value="1"/>
</dbReference>
<dbReference type="InterPro" id="IPR042488">
    <property type="entry name" value="Rad4_BHD3_sf"/>
</dbReference>
<keyword evidence="4" id="KW-0234">DNA repair</keyword>
<gene>
    <name evidence="10" type="ORF">DFQ27_002456</name>
</gene>
<evidence type="ECO:0000256" key="4">
    <source>
        <dbReference type="ARBA" id="ARBA00023204"/>
    </source>
</evidence>
<dbReference type="InterPro" id="IPR038765">
    <property type="entry name" value="Papain-like_cys_pep_sf"/>
</dbReference>
<dbReference type="InterPro" id="IPR018326">
    <property type="entry name" value="Rad4_beta-hairpin_dom1"/>
</dbReference>
<dbReference type="SMART" id="SM01031">
    <property type="entry name" value="BHD_2"/>
    <property type="match status" value="1"/>
</dbReference>
<feature type="domain" description="Rad4 beta-hairpin" evidence="7">
    <location>
        <begin position="471"/>
        <end position="522"/>
    </location>
</feature>
<protein>
    <recommendedName>
        <fullName evidence="12">Rad4-domain-containing protein</fullName>
    </recommendedName>
</protein>
<feature type="compositionally biased region" description="Acidic residues" evidence="6">
    <location>
        <begin position="780"/>
        <end position="790"/>
    </location>
</feature>
<dbReference type="OrthoDB" id="300780at2759"/>
<feature type="compositionally biased region" description="Acidic residues" evidence="6">
    <location>
        <begin position="76"/>
        <end position="86"/>
    </location>
</feature>
<dbReference type="Pfam" id="PF03835">
    <property type="entry name" value="Rad4"/>
    <property type="match status" value="1"/>
</dbReference>
<dbReference type="FunFam" id="3.30.70.2460:FF:000001">
    <property type="entry name" value="DNA repair protein Rad4 family"/>
    <property type="match status" value="1"/>
</dbReference>
<feature type="compositionally biased region" description="Gly residues" evidence="6">
    <location>
        <begin position="839"/>
        <end position="848"/>
    </location>
</feature>
<feature type="domain" description="Rad4 beta-hairpin" evidence="8">
    <location>
        <begin position="524"/>
        <end position="625"/>
    </location>
</feature>
<feature type="region of interest" description="Disordered" evidence="6">
    <location>
        <begin position="746"/>
        <end position="848"/>
    </location>
</feature>
<dbReference type="PANTHER" id="PTHR12135:SF0">
    <property type="entry name" value="DNA REPAIR PROTEIN COMPLEMENTING XP-C CELLS"/>
    <property type="match status" value="1"/>
</dbReference>
<evidence type="ECO:0000256" key="5">
    <source>
        <dbReference type="ARBA" id="ARBA00023242"/>
    </source>
</evidence>
<evidence type="ECO:0000259" key="7">
    <source>
        <dbReference type="SMART" id="SM01030"/>
    </source>
</evidence>
<keyword evidence="11" id="KW-1185">Reference proteome</keyword>
<dbReference type="Gene3D" id="2.20.20.110">
    <property type="entry name" value="Rad4, beta-hairpin domain BHD1"/>
    <property type="match status" value="1"/>
</dbReference>
<dbReference type="InterPro" id="IPR018325">
    <property type="entry name" value="Rad4/PNGase_transGLS-fold"/>
</dbReference>
<reference evidence="10" key="1">
    <citation type="journal article" date="2020" name="Fungal Divers.">
        <title>Resolving the Mortierellaceae phylogeny through synthesis of multi-gene phylogenetics and phylogenomics.</title>
        <authorList>
            <person name="Vandepol N."/>
            <person name="Liber J."/>
            <person name="Desiro A."/>
            <person name="Na H."/>
            <person name="Kennedy M."/>
            <person name="Barry K."/>
            <person name="Grigoriev I.V."/>
            <person name="Miller A.N."/>
            <person name="O'Donnell K."/>
            <person name="Stajich J.E."/>
            <person name="Bonito G."/>
        </authorList>
    </citation>
    <scope>NUCLEOTIDE SEQUENCE</scope>
    <source>
        <strain evidence="10">BC1065</strain>
    </source>
</reference>
<dbReference type="InterPro" id="IPR036985">
    <property type="entry name" value="Transglutaminase-like_sf"/>
</dbReference>
<feature type="domain" description="Rad4 beta-hairpin" evidence="9">
    <location>
        <begin position="632"/>
        <end position="706"/>
    </location>
</feature>
<dbReference type="GO" id="GO:0003684">
    <property type="term" value="F:damaged DNA binding"/>
    <property type="evidence" value="ECO:0007669"/>
    <property type="project" value="InterPro"/>
</dbReference>
<dbReference type="EMBL" id="JAAAJB010000192">
    <property type="protein sequence ID" value="KAG0262278.1"/>
    <property type="molecule type" value="Genomic_DNA"/>
</dbReference>
<dbReference type="SMART" id="SM01032">
    <property type="entry name" value="BHD_3"/>
    <property type="match status" value="1"/>
</dbReference>
<dbReference type="GO" id="GO:0006298">
    <property type="term" value="P:mismatch repair"/>
    <property type="evidence" value="ECO:0007669"/>
    <property type="project" value="TreeGrafter"/>
</dbReference>
<dbReference type="SMART" id="SM01030">
    <property type="entry name" value="BHD_1"/>
    <property type="match status" value="1"/>
</dbReference>
<dbReference type="Proteomes" id="UP000807716">
    <property type="component" value="Unassembled WGS sequence"/>
</dbReference>
<dbReference type="InterPro" id="IPR004583">
    <property type="entry name" value="DNA_repair_Rad4"/>
</dbReference>
<comment type="caution">
    <text evidence="10">The sequence shown here is derived from an EMBL/GenBank/DDBJ whole genome shotgun (WGS) entry which is preliminary data.</text>
</comment>
<feature type="compositionally biased region" description="Low complexity" evidence="6">
    <location>
        <begin position="1"/>
        <end position="41"/>
    </location>
</feature>
<evidence type="ECO:0000256" key="6">
    <source>
        <dbReference type="SAM" id="MobiDB-lite"/>
    </source>
</evidence>
<evidence type="ECO:0000259" key="8">
    <source>
        <dbReference type="SMART" id="SM01031"/>
    </source>
</evidence>
<feature type="compositionally biased region" description="Acidic residues" evidence="6">
    <location>
        <begin position="147"/>
        <end position="158"/>
    </location>
</feature>
<evidence type="ECO:0008006" key="12">
    <source>
        <dbReference type="Google" id="ProtNLM"/>
    </source>
</evidence>
<feature type="compositionally biased region" description="Polar residues" evidence="6">
    <location>
        <begin position="792"/>
        <end position="805"/>
    </location>
</feature>
<dbReference type="AlphaFoldDB" id="A0A9P6Q9D2"/>
<dbReference type="GO" id="GO:0003697">
    <property type="term" value="F:single-stranded DNA binding"/>
    <property type="evidence" value="ECO:0007669"/>
    <property type="project" value="TreeGrafter"/>
</dbReference>
<evidence type="ECO:0000256" key="1">
    <source>
        <dbReference type="ARBA" id="ARBA00004123"/>
    </source>
</evidence>
<evidence type="ECO:0000259" key="9">
    <source>
        <dbReference type="SMART" id="SM01032"/>
    </source>
</evidence>
<accession>A0A9P6Q9D2</accession>
<organism evidence="10 11">
    <name type="scientific">Actinomortierella ambigua</name>
    <dbReference type="NCBI Taxonomy" id="1343610"/>
    <lineage>
        <taxon>Eukaryota</taxon>
        <taxon>Fungi</taxon>
        <taxon>Fungi incertae sedis</taxon>
        <taxon>Mucoromycota</taxon>
        <taxon>Mortierellomycotina</taxon>
        <taxon>Mortierellomycetes</taxon>
        <taxon>Mortierellales</taxon>
        <taxon>Mortierellaceae</taxon>
        <taxon>Actinomortierella</taxon>
    </lineage>
</organism>
<dbReference type="GO" id="GO:0071942">
    <property type="term" value="C:XPC complex"/>
    <property type="evidence" value="ECO:0007669"/>
    <property type="project" value="TreeGrafter"/>
</dbReference>
<comment type="subcellular location">
    <subcellularLocation>
        <location evidence="1">Nucleus</location>
    </subcellularLocation>
</comment>
<proteinExistence type="inferred from homology"/>
<dbReference type="Gene3D" id="3.90.260.10">
    <property type="entry name" value="Transglutaminase-like"/>
    <property type="match status" value="1"/>
</dbReference>
<evidence type="ECO:0000256" key="3">
    <source>
        <dbReference type="ARBA" id="ARBA00022763"/>
    </source>
</evidence>
<feature type="compositionally biased region" description="Acidic residues" evidence="6">
    <location>
        <begin position="118"/>
        <end position="136"/>
    </location>
</feature>
<dbReference type="GO" id="GO:0005737">
    <property type="term" value="C:cytoplasm"/>
    <property type="evidence" value="ECO:0007669"/>
    <property type="project" value="TreeGrafter"/>
</dbReference>